<reference evidence="5 6" key="1">
    <citation type="submission" date="2020-02" db="EMBL/GenBank/DDBJ databases">
        <title>A chromosome-scale genome assembly of the black bullhead catfish (Ameiurus melas).</title>
        <authorList>
            <person name="Wen M."/>
            <person name="Zham M."/>
            <person name="Cabau C."/>
            <person name="Klopp C."/>
            <person name="Donnadieu C."/>
            <person name="Roques C."/>
            <person name="Bouchez O."/>
            <person name="Lampietro C."/>
            <person name="Jouanno E."/>
            <person name="Herpin A."/>
            <person name="Louis A."/>
            <person name="Berthelot C."/>
            <person name="Parey E."/>
            <person name="Roest-Crollius H."/>
            <person name="Braasch I."/>
            <person name="Postlethwait J."/>
            <person name="Robinson-Rechavi M."/>
            <person name="Echchiki A."/>
            <person name="Begum T."/>
            <person name="Montfort J."/>
            <person name="Schartl M."/>
            <person name="Bobe J."/>
            <person name="Guiguen Y."/>
        </authorList>
    </citation>
    <scope>NUCLEOTIDE SEQUENCE [LARGE SCALE GENOMIC DNA]</scope>
    <source>
        <strain evidence="5">M_S1</strain>
        <tissue evidence="5">Blood</tissue>
    </source>
</reference>
<dbReference type="FunFam" id="3.30.500.10:FF:000001">
    <property type="entry name" value="H-2 class I histocompatibility antigen, alpha chain"/>
    <property type="match status" value="1"/>
</dbReference>
<evidence type="ECO:0000256" key="2">
    <source>
        <dbReference type="RuleBase" id="RU004439"/>
    </source>
</evidence>
<accession>A0A7J5ZZS9</accession>
<dbReference type="EMBL" id="JAAGNN010000022">
    <property type="protein sequence ID" value="KAF4074738.1"/>
    <property type="molecule type" value="Genomic_DNA"/>
</dbReference>
<dbReference type="InterPro" id="IPR050208">
    <property type="entry name" value="MHC_class-I_related"/>
</dbReference>
<dbReference type="InterPro" id="IPR037055">
    <property type="entry name" value="MHC_I-like_Ag-recog_sf"/>
</dbReference>
<comment type="caution">
    <text evidence="5">The sequence shown here is derived from an EMBL/GenBank/DDBJ whole genome shotgun (WGS) entry which is preliminary data.</text>
</comment>
<feature type="domain" description="MHC class I-like antigen recognition-like" evidence="4">
    <location>
        <begin position="19"/>
        <end position="182"/>
    </location>
</feature>
<dbReference type="Pfam" id="PF00129">
    <property type="entry name" value="MHC_I"/>
    <property type="match status" value="1"/>
</dbReference>
<dbReference type="PANTHER" id="PTHR16675">
    <property type="entry name" value="MHC CLASS I-RELATED"/>
    <property type="match status" value="1"/>
</dbReference>
<proteinExistence type="inferred from homology"/>
<keyword evidence="3" id="KW-0732">Signal</keyword>
<dbReference type="Proteomes" id="UP000593565">
    <property type="component" value="Unassembled WGS sequence"/>
</dbReference>
<protein>
    <recommendedName>
        <fullName evidence="4">MHC class I-like antigen recognition-like domain-containing protein</fullName>
    </recommendedName>
</protein>
<dbReference type="GO" id="GO:0006955">
    <property type="term" value="P:immune response"/>
    <property type="evidence" value="ECO:0007669"/>
    <property type="project" value="TreeGrafter"/>
</dbReference>
<feature type="signal peptide" evidence="3">
    <location>
        <begin position="1"/>
        <end position="17"/>
    </location>
</feature>
<dbReference type="InterPro" id="IPR011161">
    <property type="entry name" value="MHC_I-like_Ag-recog"/>
</dbReference>
<dbReference type="SUPFAM" id="SSF54452">
    <property type="entry name" value="MHC antigen-recognition domain"/>
    <property type="match status" value="1"/>
</dbReference>
<name>A0A7J5ZZS9_AMEME</name>
<evidence type="ECO:0000256" key="3">
    <source>
        <dbReference type="SAM" id="SignalP"/>
    </source>
</evidence>
<dbReference type="InterPro" id="IPR001039">
    <property type="entry name" value="MHC_I_a_a1/a2"/>
</dbReference>
<dbReference type="AlphaFoldDB" id="A0A7J5ZZS9"/>
<dbReference type="PANTHER" id="PTHR16675:SF237">
    <property type="entry name" value="MHC CLASS I ANTIGEN TRANSCRIPT VARIANT 1-RELATED"/>
    <property type="match status" value="1"/>
</dbReference>
<dbReference type="Gene3D" id="3.30.500.10">
    <property type="entry name" value="MHC class I-like antigen recognition-like"/>
    <property type="match status" value="1"/>
</dbReference>
<keyword evidence="1" id="KW-0325">Glycoprotein</keyword>
<gene>
    <name evidence="5" type="ORF">AMELA_G00242700</name>
</gene>
<keyword evidence="6" id="KW-1185">Reference proteome</keyword>
<evidence type="ECO:0000313" key="6">
    <source>
        <dbReference type="Proteomes" id="UP000593565"/>
    </source>
</evidence>
<evidence type="ECO:0000259" key="4">
    <source>
        <dbReference type="Pfam" id="PF00129"/>
    </source>
</evidence>
<evidence type="ECO:0000256" key="1">
    <source>
        <dbReference type="ARBA" id="ARBA00023180"/>
    </source>
</evidence>
<evidence type="ECO:0000313" key="5">
    <source>
        <dbReference type="EMBL" id="KAF4074738.1"/>
    </source>
</evidence>
<dbReference type="GO" id="GO:0005615">
    <property type="term" value="C:extracellular space"/>
    <property type="evidence" value="ECO:0007669"/>
    <property type="project" value="TreeGrafter"/>
</dbReference>
<feature type="chain" id="PRO_5029739875" description="MHC class I-like antigen recognition-like domain-containing protein" evidence="3">
    <location>
        <begin position="18"/>
        <end position="189"/>
    </location>
</feature>
<dbReference type="PRINTS" id="PR01638">
    <property type="entry name" value="MHCCLASSI"/>
</dbReference>
<feature type="non-terminal residue" evidence="5">
    <location>
        <position position="189"/>
    </location>
</feature>
<dbReference type="GO" id="GO:0009897">
    <property type="term" value="C:external side of plasma membrane"/>
    <property type="evidence" value="ECO:0007669"/>
    <property type="project" value="TreeGrafter"/>
</dbReference>
<comment type="similarity">
    <text evidence="2">Belongs to the MHC class I family.</text>
</comment>
<sequence length="189" mass="21914">MRKILFLFTTCFLHVSADTHSLQQLYTAVTSEIHFTSVEFTAVDLLNGEQITSYNSNNQTLIPKDWIKNIKDETYWKSKTQDMQGYEETFTSKFTTVMEYLNHSNEGHTLQRMYGCERDDDGTTRGYDEYGYDGVDFISLDLKTGTWTAVSAKAVNITDKWMSKEDKHWKSYLENECIEWLAATGKVKC</sequence>
<dbReference type="InterPro" id="IPR011162">
    <property type="entry name" value="MHC_I/II-like_Ag-recog"/>
</dbReference>
<organism evidence="5 6">
    <name type="scientific">Ameiurus melas</name>
    <name type="common">Black bullhead</name>
    <name type="synonym">Silurus melas</name>
    <dbReference type="NCBI Taxonomy" id="219545"/>
    <lineage>
        <taxon>Eukaryota</taxon>
        <taxon>Metazoa</taxon>
        <taxon>Chordata</taxon>
        <taxon>Craniata</taxon>
        <taxon>Vertebrata</taxon>
        <taxon>Euteleostomi</taxon>
        <taxon>Actinopterygii</taxon>
        <taxon>Neopterygii</taxon>
        <taxon>Teleostei</taxon>
        <taxon>Ostariophysi</taxon>
        <taxon>Siluriformes</taxon>
        <taxon>Ictaluridae</taxon>
        <taxon>Ameiurus</taxon>
    </lineage>
</organism>